<evidence type="ECO:0000256" key="2">
    <source>
        <dbReference type="ARBA" id="ARBA00004614"/>
    </source>
</evidence>
<keyword evidence="4 9" id="KW-0812">Transmembrane</keyword>
<organism evidence="10 11">
    <name type="scientific">Pseudoloma neurophilia</name>
    <dbReference type="NCBI Taxonomy" id="146866"/>
    <lineage>
        <taxon>Eukaryota</taxon>
        <taxon>Fungi</taxon>
        <taxon>Fungi incertae sedis</taxon>
        <taxon>Microsporidia</taxon>
        <taxon>Pseudoloma</taxon>
    </lineage>
</organism>
<accession>A0A0R0M2J0</accession>
<keyword evidence="5" id="KW-0732">Signal</keyword>
<evidence type="ECO:0000313" key="11">
    <source>
        <dbReference type="Proteomes" id="UP000051530"/>
    </source>
</evidence>
<evidence type="ECO:0000313" key="10">
    <source>
        <dbReference type="EMBL" id="KRH93822.1"/>
    </source>
</evidence>
<gene>
    <name evidence="10" type="ORF">M153_5440004637</name>
</gene>
<comment type="subcellular location">
    <subcellularLocation>
        <location evidence="2">Golgi apparatus membrane</location>
        <topology evidence="2">Single-pass type I membrane protein</topology>
    </subcellularLocation>
</comment>
<keyword evidence="11" id="KW-1185">Reference proteome</keyword>
<comment type="caution">
    <text evidence="9">Lacks conserved residue(s) required for the propagation of feature annotation.</text>
</comment>
<keyword evidence="6 9" id="KW-1133">Transmembrane helix</keyword>
<dbReference type="OrthoDB" id="10034655at2759"/>
<evidence type="ECO:0000256" key="6">
    <source>
        <dbReference type="ARBA" id="ARBA00022989"/>
    </source>
</evidence>
<comment type="similarity">
    <text evidence="3 9">Belongs to the KISH family.</text>
</comment>
<evidence type="ECO:0000256" key="1">
    <source>
        <dbReference type="ARBA" id="ARBA00002154"/>
    </source>
</evidence>
<evidence type="ECO:0000256" key="9">
    <source>
        <dbReference type="RuleBase" id="RU910717"/>
    </source>
</evidence>
<evidence type="ECO:0000256" key="3">
    <source>
        <dbReference type="ARBA" id="ARBA00008961"/>
    </source>
</evidence>
<dbReference type="EMBL" id="LGUB01000204">
    <property type="protein sequence ID" value="KRH93822.1"/>
    <property type="molecule type" value="Genomic_DNA"/>
</dbReference>
<sequence length="74" mass="8500">MSALFNFTSLIRLLILSICTTTYVKRQFPSMIGKKQEGMSSIFYKAVVIGTRLSPYVSMMCIFFGLQMILSIFW</sequence>
<keyword evidence="7" id="KW-0333">Golgi apparatus</keyword>
<comment type="function">
    <text evidence="1 9">Involved in the early part of the secretory pathway.</text>
</comment>
<feature type="transmembrane region" description="Helical" evidence="9">
    <location>
        <begin position="6"/>
        <end position="24"/>
    </location>
</feature>
<dbReference type="Pfam" id="PF06842">
    <property type="entry name" value="DUF1242"/>
    <property type="match status" value="1"/>
</dbReference>
<dbReference type="VEuPathDB" id="MicrosporidiaDB:M153_5440004637"/>
<keyword evidence="8 9" id="KW-0472">Membrane</keyword>
<dbReference type="GO" id="GO:0000139">
    <property type="term" value="C:Golgi membrane"/>
    <property type="evidence" value="ECO:0007669"/>
    <property type="project" value="UniProtKB-SubCell"/>
</dbReference>
<protein>
    <recommendedName>
        <fullName evidence="9">Protein kish</fullName>
    </recommendedName>
</protein>
<reference evidence="10 11" key="1">
    <citation type="submission" date="2015-07" db="EMBL/GenBank/DDBJ databases">
        <title>The genome of Pseudoloma neurophilia, a relevant intracellular parasite of the zebrafish.</title>
        <authorList>
            <person name="Ndikumana S."/>
            <person name="Pelin A."/>
            <person name="Sanders J."/>
            <person name="Corradi N."/>
        </authorList>
    </citation>
    <scope>NUCLEOTIDE SEQUENCE [LARGE SCALE GENOMIC DNA]</scope>
    <source>
        <strain evidence="10 11">MK1</strain>
    </source>
</reference>
<evidence type="ECO:0000256" key="5">
    <source>
        <dbReference type="ARBA" id="ARBA00022729"/>
    </source>
</evidence>
<comment type="caution">
    <text evidence="10">The sequence shown here is derived from an EMBL/GenBank/DDBJ whole genome shotgun (WGS) entry which is preliminary data.</text>
</comment>
<feature type="transmembrane region" description="Helical" evidence="9">
    <location>
        <begin position="53"/>
        <end position="73"/>
    </location>
</feature>
<evidence type="ECO:0000256" key="8">
    <source>
        <dbReference type="ARBA" id="ARBA00023136"/>
    </source>
</evidence>
<evidence type="ECO:0000256" key="7">
    <source>
        <dbReference type="ARBA" id="ARBA00023034"/>
    </source>
</evidence>
<dbReference type="AlphaFoldDB" id="A0A0R0M2J0"/>
<dbReference type="Proteomes" id="UP000051530">
    <property type="component" value="Unassembled WGS sequence"/>
</dbReference>
<name>A0A0R0M2J0_9MICR</name>
<dbReference type="InterPro" id="IPR009653">
    <property type="entry name" value="Ksh1"/>
</dbReference>
<evidence type="ECO:0000256" key="4">
    <source>
        <dbReference type="ARBA" id="ARBA00022692"/>
    </source>
</evidence>
<dbReference type="InterPro" id="IPR051523">
    <property type="entry name" value="KISH_domain"/>
</dbReference>
<proteinExistence type="inferred from homology"/>
<dbReference type="PANTHER" id="PTHR13229">
    <property type="entry name" value="PROTEIN KISH-A"/>
    <property type="match status" value="1"/>
</dbReference>